<dbReference type="GO" id="GO:0016020">
    <property type="term" value="C:membrane"/>
    <property type="evidence" value="ECO:0007669"/>
    <property type="project" value="TreeGrafter"/>
</dbReference>
<feature type="domain" description="AB hydrolase-1" evidence="3">
    <location>
        <begin position="25"/>
        <end position="129"/>
    </location>
</feature>
<dbReference type="RefSeq" id="WP_171111292.1">
    <property type="nucleotide sequence ID" value="NZ_CP053096.1"/>
</dbReference>
<comment type="similarity">
    <text evidence="1">Belongs to the lipase/esterase LIP3/BchO family.</text>
</comment>
<dbReference type="PANTHER" id="PTHR43798:SF33">
    <property type="entry name" value="HYDROLASE, PUTATIVE (AFU_ORTHOLOGUE AFUA_2G14860)-RELATED"/>
    <property type="match status" value="1"/>
</dbReference>
<keyword evidence="2" id="KW-0719">Serine esterase</keyword>
<dbReference type="KEGG" id="mmir:HLA87_01670"/>
<reference evidence="4 5" key="1">
    <citation type="submission" date="2020-05" db="EMBL/GenBank/DDBJ databases">
        <title>Novel Mycoplasma species detected in Mirounga angustirostris (northern elephant seal) from the USA.</title>
        <authorList>
            <person name="Volokhov D.V."/>
        </authorList>
    </citation>
    <scope>NUCLEOTIDE SEQUENCE [LARGE SCALE GENOMIC DNA]</scope>
    <source>
        <strain evidence="4 5">Mirounga ES2806-GEN</strain>
    </source>
</reference>
<dbReference type="PANTHER" id="PTHR43798">
    <property type="entry name" value="MONOACYLGLYCEROL LIPASE"/>
    <property type="match status" value="1"/>
</dbReference>
<evidence type="ECO:0000256" key="1">
    <source>
        <dbReference type="ARBA" id="ARBA00006989"/>
    </source>
</evidence>
<evidence type="ECO:0000313" key="4">
    <source>
        <dbReference type="EMBL" id="QJR43492.1"/>
    </source>
</evidence>
<dbReference type="InterPro" id="IPR029058">
    <property type="entry name" value="AB_hydrolase_fold"/>
</dbReference>
<accession>A0A6M4JEH7</accession>
<dbReference type="Pfam" id="PF00561">
    <property type="entry name" value="Abhydrolase_1"/>
    <property type="match status" value="1"/>
</dbReference>
<protein>
    <submittedName>
        <fullName evidence="4">Alpha/beta hydrolase</fullName>
    </submittedName>
</protein>
<dbReference type="InterPro" id="IPR050266">
    <property type="entry name" value="AB_hydrolase_sf"/>
</dbReference>
<organism evidence="4 5">
    <name type="scientific">Mycoplasma miroungigenitalium</name>
    <dbReference type="NCBI Taxonomy" id="754515"/>
    <lineage>
        <taxon>Bacteria</taxon>
        <taxon>Bacillati</taxon>
        <taxon>Mycoplasmatota</taxon>
        <taxon>Mollicutes</taxon>
        <taxon>Mycoplasmataceae</taxon>
        <taxon>Mycoplasma</taxon>
    </lineage>
</organism>
<keyword evidence="4" id="KW-0378">Hydrolase</keyword>
<dbReference type="Gene3D" id="3.40.50.1820">
    <property type="entry name" value="alpha/beta hydrolase"/>
    <property type="match status" value="1"/>
</dbReference>
<proteinExistence type="inferred from homology"/>
<dbReference type="Proteomes" id="UP000500686">
    <property type="component" value="Chromosome"/>
</dbReference>
<dbReference type="SUPFAM" id="SSF53474">
    <property type="entry name" value="alpha/beta-Hydrolases"/>
    <property type="match status" value="1"/>
</dbReference>
<evidence type="ECO:0000313" key="5">
    <source>
        <dbReference type="Proteomes" id="UP000500686"/>
    </source>
</evidence>
<dbReference type="InterPro" id="IPR000073">
    <property type="entry name" value="AB_hydrolase_1"/>
</dbReference>
<evidence type="ECO:0000256" key="2">
    <source>
        <dbReference type="ARBA" id="ARBA00022487"/>
    </source>
</evidence>
<evidence type="ECO:0000259" key="3">
    <source>
        <dbReference type="Pfam" id="PF00561"/>
    </source>
</evidence>
<name>A0A6M4JEH7_9MOLU</name>
<keyword evidence="5" id="KW-1185">Reference proteome</keyword>
<dbReference type="EMBL" id="CP053096">
    <property type="protein sequence ID" value="QJR43492.1"/>
    <property type="molecule type" value="Genomic_DNA"/>
</dbReference>
<gene>
    <name evidence="4" type="ORF">HLA87_01670</name>
</gene>
<dbReference type="GO" id="GO:0052689">
    <property type="term" value="F:carboxylic ester hydrolase activity"/>
    <property type="evidence" value="ECO:0007669"/>
    <property type="project" value="UniProtKB-KW"/>
</dbReference>
<sequence>MLLNYIKYKNKKVPVYLEDNKKDTTILFCHGINSSSDFISKLEPFKKTYNVVAANFIGSKYTQKPNPDEINIEDWINIGKLLLNSIKTKNIIVLGHSMGGVVALNLADDKRVNKVIMMSTVNPTMTENNSYSILKSAIAPTNFVSDVIGKLIVKVSEKFKKTAKLVESFSKKGVWASLLEKVILNKEYLDSLGELYSANAKKMNFVVGSNDAIIGAKHFEKYANELGIPFTIIGKGHSPIKDDPIKANEYLNSFSLNKNRHWWNRFVTIKKHKIEFSSWKDIDDLNTEILEELGE</sequence>
<dbReference type="AlphaFoldDB" id="A0A6M4JEH7"/>